<dbReference type="InterPro" id="IPR002761">
    <property type="entry name" value="Diphthami_syn_dom"/>
</dbReference>
<evidence type="ECO:0000256" key="1">
    <source>
        <dbReference type="ARBA" id="ARBA00005156"/>
    </source>
</evidence>
<protein>
    <recommendedName>
        <fullName evidence="3">Diphthine--ammonia ligase</fullName>
        <ecNumber evidence="2">6.3.1.14</ecNumber>
    </recommendedName>
    <alternativeName>
        <fullName evidence="7">Diphthamide synthase</fullName>
    </alternativeName>
    <alternativeName>
        <fullName evidence="8">Diphthamide synthetase</fullName>
    </alternativeName>
</protein>
<dbReference type="InterPro" id="IPR030662">
    <property type="entry name" value="DPH6/MJ0570"/>
</dbReference>
<comment type="catalytic activity">
    <reaction evidence="9">
        <text>diphthine-[translation elongation factor 2] + NH4(+) + ATP = diphthamide-[translation elongation factor 2] + AMP + diphosphate + H(+)</text>
        <dbReference type="Rhea" id="RHEA:19753"/>
        <dbReference type="Rhea" id="RHEA-COMP:10172"/>
        <dbReference type="Rhea" id="RHEA-COMP:10174"/>
        <dbReference type="ChEBI" id="CHEBI:15378"/>
        <dbReference type="ChEBI" id="CHEBI:16692"/>
        <dbReference type="ChEBI" id="CHEBI:28938"/>
        <dbReference type="ChEBI" id="CHEBI:30616"/>
        <dbReference type="ChEBI" id="CHEBI:33019"/>
        <dbReference type="ChEBI" id="CHEBI:82696"/>
        <dbReference type="ChEBI" id="CHEBI:456215"/>
        <dbReference type="EC" id="6.3.1.14"/>
    </reaction>
</comment>
<reference evidence="11" key="1">
    <citation type="journal article" date="2020" name="J. Eukaryot. Microbiol.">
        <title>De novo Sequencing, Assembly and Annotation of the Transcriptome for the Free-Living Testate Amoeba Arcella intermedia.</title>
        <authorList>
            <person name="Ribeiro G.M."/>
            <person name="Porfirio-Sousa A.L."/>
            <person name="Maurer-Alcala X.X."/>
            <person name="Katz L.A."/>
            <person name="Lahr D.J.G."/>
        </authorList>
    </citation>
    <scope>NUCLEOTIDE SEQUENCE</scope>
</reference>
<evidence type="ECO:0000259" key="10">
    <source>
        <dbReference type="Pfam" id="PF01902"/>
    </source>
</evidence>
<dbReference type="NCBIfam" id="TIGR00290">
    <property type="entry name" value="MJ0570_dom"/>
    <property type="match status" value="1"/>
</dbReference>
<dbReference type="Gene3D" id="3.30.1330.40">
    <property type="entry name" value="RutC-like"/>
    <property type="match status" value="2"/>
</dbReference>
<evidence type="ECO:0000256" key="9">
    <source>
        <dbReference type="ARBA" id="ARBA00048108"/>
    </source>
</evidence>
<dbReference type="AlphaFoldDB" id="A0A6B2KZ95"/>
<dbReference type="CDD" id="cd01994">
    <property type="entry name" value="AANH_PF0828-like"/>
    <property type="match status" value="1"/>
</dbReference>
<dbReference type="InterPro" id="IPR006175">
    <property type="entry name" value="YjgF/YER057c/UK114"/>
</dbReference>
<keyword evidence="5" id="KW-0547">Nucleotide-binding</keyword>
<dbReference type="PANTHER" id="PTHR12196">
    <property type="entry name" value="DOMAIN OF UNKNOWN FUNCTION 71 DUF71 -CONTAINING PROTEIN"/>
    <property type="match status" value="1"/>
</dbReference>
<dbReference type="Gene3D" id="3.40.50.620">
    <property type="entry name" value="HUPs"/>
    <property type="match status" value="1"/>
</dbReference>
<evidence type="ECO:0000256" key="6">
    <source>
        <dbReference type="ARBA" id="ARBA00022840"/>
    </source>
</evidence>
<dbReference type="SUPFAM" id="SSF55298">
    <property type="entry name" value="YjgF-like"/>
    <property type="match status" value="2"/>
</dbReference>
<dbReference type="Pfam" id="PF01902">
    <property type="entry name" value="Diphthami_syn_2"/>
    <property type="match status" value="1"/>
</dbReference>
<keyword evidence="4" id="KW-0436">Ligase</keyword>
<dbReference type="EC" id="6.3.1.14" evidence="2"/>
<evidence type="ECO:0000256" key="2">
    <source>
        <dbReference type="ARBA" id="ARBA00012089"/>
    </source>
</evidence>
<dbReference type="SUPFAM" id="SSF52402">
    <property type="entry name" value="Adenine nucleotide alpha hydrolases-like"/>
    <property type="match status" value="1"/>
</dbReference>
<comment type="pathway">
    <text evidence="1">Protein modification; peptidyl-diphthamide biosynthesis.</text>
</comment>
<dbReference type="InterPro" id="IPR014729">
    <property type="entry name" value="Rossmann-like_a/b/a_fold"/>
</dbReference>
<dbReference type="GO" id="GO:0005524">
    <property type="term" value="F:ATP binding"/>
    <property type="evidence" value="ECO:0007669"/>
    <property type="project" value="UniProtKB-KW"/>
</dbReference>
<evidence type="ECO:0000256" key="3">
    <source>
        <dbReference type="ARBA" id="ARBA00018426"/>
    </source>
</evidence>
<name>A0A6B2KZ95_9EUKA</name>
<dbReference type="EMBL" id="GIBP01001022">
    <property type="protein sequence ID" value="NDV29991.1"/>
    <property type="molecule type" value="Transcribed_RNA"/>
</dbReference>
<accession>A0A6B2KZ95</accession>
<evidence type="ECO:0000313" key="11">
    <source>
        <dbReference type="EMBL" id="NDV29991.1"/>
    </source>
</evidence>
<dbReference type="Gene3D" id="3.90.1490.10">
    <property type="entry name" value="putative n-type atp pyrophosphatase, domain 2"/>
    <property type="match status" value="1"/>
</dbReference>
<evidence type="ECO:0000256" key="5">
    <source>
        <dbReference type="ARBA" id="ARBA00022741"/>
    </source>
</evidence>
<dbReference type="InterPro" id="IPR035959">
    <property type="entry name" value="RutC-like_sf"/>
</dbReference>
<dbReference type="FunFam" id="3.40.50.620:FF:000145">
    <property type="entry name" value="ATP-binding domain containing protein"/>
    <property type="match status" value="1"/>
</dbReference>
<feature type="domain" description="Diphthamide synthase" evidence="10">
    <location>
        <begin position="1"/>
        <end position="233"/>
    </location>
</feature>
<dbReference type="GO" id="GO:0017183">
    <property type="term" value="P:protein histidyl modification to diphthamide"/>
    <property type="evidence" value="ECO:0007669"/>
    <property type="project" value="TreeGrafter"/>
</dbReference>
<evidence type="ECO:0000256" key="4">
    <source>
        <dbReference type="ARBA" id="ARBA00022598"/>
    </source>
</evidence>
<evidence type="ECO:0000256" key="8">
    <source>
        <dbReference type="ARBA" id="ARBA00031552"/>
    </source>
</evidence>
<dbReference type="FunFam" id="3.90.1490.10:FF:000001">
    <property type="entry name" value="Diphthine--ammonia ligase"/>
    <property type="match status" value="1"/>
</dbReference>
<evidence type="ECO:0000256" key="7">
    <source>
        <dbReference type="ARBA" id="ARBA00029814"/>
    </source>
</evidence>
<sequence length="681" mass="75792">MKVCCLVSGGKDSTYNAMKCKAYGHNVVVLANLYERGGKEKDSWMYQTVGTEAVGAVAQCFGLPLVRMAMEGVRGGEDGMEYVGRREVNEVEVLYALLYRVKEAFPEVEAVGTGAILSNYQRLRVEHVCSRLGLISLAYLWERDQTELLSEMISHSLHAITIKIAALGLNKNHLGKDLATLQPHLLKLNQLYQTHVCGEGGEFETFTLDCPLFEHQRIELDEVEVVEHDRSDIAPVLYLKLKKFHLVSKKGLTPEAVRVIEVDPSYRMQIPDTLVGAPRQDAGLPEAVLPFRRCGRAFYISSAPWNAQNGLSMSIESETACLFNAIRETLRRHQVSMSEVFYINVYLRDMADFAKMNAIYKQYFSSGPPSRACVAIDWPYGASGVIVECYGWGDTGKDVKRTLHVQSISEWAPACIGPYSQANVITINSSTKLISFAGQIAMNPPDLSLDTSKSVREQIGMSTTHQRRIEEALRISPSFLWKYAFVNLYGKNGEGMDLEEEMEVVTKNLGKRRGGLLNAVGIKAFPKGGNMEVQCWAVVAEGEDTVQERRRELNYVVEDVPFSLRLHFITDNEDFAACQLTLSSPSPVLQGSALQGAISKSLEFFLQALSQQGPERPSQILSLRAFYQQARTDPPTTSQQIIQAIQNSKALPEDVGPFTTAIPANFSGKTLFALQSWLFDH</sequence>
<proteinExistence type="predicted"/>
<keyword evidence="6" id="KW-0067">ATP-binding</keyword>
<organism evidence="11">
    <name type="scientific">Arcella intermedia</name>
    <dbReference type="NCBI Taxonomy" id="1963864"/>
    <lineage>
        <taxon>Eukaryota</taxon>
        <taxon>Amoebozoa</taxon>
        <taxon>Tubulinea</taxon>
        <taxon>Elardia</taxon>
        <taxon>Arcellinida</taxon>
        <taxon>Sphaerothecina</taxon>
        <taxon>Arcellidae</taxon>
        <taxon>Arcella</taxon>
    </lineage>
</organism>
<dbReference type="PANTHER" id="PTHR12196:SF2">
    <property type="entry name" value="DIPHTHINE--AMMONIA LIGASE"/>
    <property type="match status" value="1"/>
</dbReference>
<dbReference type="GO" id="GO:0017178">
    <property type="term" value="F:diphthine-ammonia ligase activity"/>
    <property type="evidence" value="ECO:0007669"/>
    <property type="project" value="UniProtKB-EC"/>
</dbReference>
<dbReference type="Pfam" id="PF01042">
    <property type="entry name" value="Ribonuc_L-PSP"/>
    <property type="match status" value="1"/>
</dbReference>